<evidence type="ECO:0000256" key="4">
    <source>
        <dbReference type="ARBA" id="ARBA00022801"/>
    </source>
</evidence>
<dbReference type="InterPro" id="IPR000587">
    <property type="entry name" value="Creatinase_N"/>
</dbReference>
<dbReference type="FunFam" id="3.40.350.10:FF:000003">
    <property type="entry name" value="Xaa-pro aminopeptidase P"/>
    <property type="match status" value="1"/>
</dbReference>
<dbReference type="SUPFAM" id="SSF53092">
    <property type="entry name" value="Creatinase/prolidase N-terminal domain"/>
    <property type="match status" value="1"/>
</dbReference>
<dbReference type="Pfam" id="PF00557">
    <property type="entry name" value="Peptidase_M24"/>
    <property type="match status" value="1"/>
</dbReference>
<dbReference type="InterPro" id="IPR033740">
    <property type="entry name" value="Pept_M24B"/>
</dbReference>
<comment type="similarity">
    <text evidence="2">Belongs to the peptidase M24B family.</text>
</comment>
<dbReference type="GO" id="GO:0005737">
    <property type="term" value="C:cytoplasm"/>
    <property type="evidence" value="ECO:0007669"/>
    <property type="project" value="UniProtKB-ARBA"/>
</dbReference>
<keyword evidence="3" id="KW-0479">Metal-binding</keyword>
<evidence type="ECO:0000256" key="5">
    <source>
        <dbReference type="ARBA" id="ARBA00023211"/>
    </source>
</evidence>
<dbReference type="GO" id="GO:0070006">
    <property type="term" value="F:metalloaminopeptidase activity"/>
    <property type="evidence" value="ECO:0007669"/>
    <property type="project" value="InterPro"/>
</dbReference>
<dbReference type="InterPro" id="IPR000994">
    <property type="entry name" value="Pept_M24"/>
</dbReference>
<reference evidence="10 11" key="1">
    <citation type="submission" date="2025-04" db="UniProtKB">
        <authorList>
            <consortium name="RefSeq"/>
        </authorList>
    </citation>
    <scope>IDENTIFICATION</scope>
</reference>
<dbReference type="InterPro" id="IPR036005">
    <property type="entry name" value="Creatinase/aminopeptidase-like"/>
</dbReference>
<dbReference type="RefSeq" id="XP_024943563.1">
    <property type="nucleotide sequence ID" value="XM_025087795.1"/>
</dbReference>
<keyword evidence="5" id="KW-0464">Manganese</keyword>
<dbReference type="AlphaFoldDB" id="A0AAJ7W3U3"/>
<evidence type="ECO:0000256" key="3">
    <source>
        <dbReference type="ARBA" id="ARBA00022723"/>
    </source>
</evidence>
<dbReference type="PANTHER" id="PTHR43763">
    <property type="entry name" value="XAA-PRO AMINOPEPTIDASE 1"/>
    <property type="match status" value="1"/>
</dbReference>
<comment type="cofactor">
    <cofactor evidence="1">
        <name>Mn(2+)</name>
        <dbReference type="ChEBI" id="CHEBI:29035"/>
    </cofactor>
</comment>
<dbReference type="GeneID" id="107270436"/>
<dbReference type="Pfam" id="PF16189">
    <property type="entry name" value="Creatinase_N_2"/>
    <property type="match status" value="1"/>
</dbReference>
<dbReference type="InterPro" id="IPR050422">
    <property type="entry name" value="X-Pro_aminopeptidase_P"/>
</dbReference>
<dbReference type="CDD" id="cd01085">
    <property type="entry name" value="APP"/>
    <property type="match status" value="1"/>
</dbReference>
<keyword evidence="10 11" id="KW-0645">Protease</keyword>
<organism evidence="9 11">
    <name type="scientific">Cephus cinctus</name>
    <name type="common">Wheat stem sawfly</name>
    <dbReference type="NCBI Taxonomy" id="211228"/>
    <lineage>
        <taxon>Eukaryota</taxon>
        <taxon>Metazoa</taxon>
        <taxon>Ecdysozoa</taxon>
        <taxon>Arthropoda</taxon>
        <taxon>Hexapoda</taxon>
        <taxon>Insecta</taxon>
        <taxon>Pterygota</taxon>
        <taxon>Neoptera</taxon>
        <taxon>Endopterygota</taxon>
        <taxon>Hymenoptera</taxon>
        <taxon>Cephoidea</taxon>
        <taxon>Cephidae</taxon>
        <taxon>Cephus</taxon>
    </lineage>
</organism>
<accession>A0AAJ7W3U3</accession>
<name>A0AAJ7W3U3_CEPCN</name>
<dbReference type="Proteomes" id="UP000694920">
    <property type="component" value="Unplaced"/>
</dbReference>
<evidence type="ECO:0000256" key="1">
    <source>
        <dbReference type="ARBA" id="ARBA00001936"/>
    </source>
</evidence>
<evidence type="ECO:0000313" key="11">
    <source>
        <dbReference type="RefSeq" id="XP_024943563.1"/>
    </source>
</evidence>
<dbReference type="Gene3D" id="3.40.350.10">
    <property type="entry name" value="Creatinase/prolidase N-terminal domain"/>
    <property type="match status" value="2"/>
</dbReference>
<dbReference type="SUPFAM" id="SSF55920">
    <property type="entry name" value="Creatinase/aminopeptidase"/>
    <property type="match status" value="1"/>
</dbReference>
<dbReference type="GO" id="GO:0046872">
    <property type="term" value="F:metal ion binding"/>
    <property type="evidence" value="ECO:0007669"/>
    <property type="project" value="UniProtKB-KW"/>
</dbReference>
<proteinExistence type="inferred from homology"/>
<protein>
    <submittedName>
        <fullName evidence="10 11">Xaa-Pro aminopeptidase ApepP isoform X1</fullName>
    </submittedName>
</protein>
<dbReference type="FunFam" id="3.90.230.10:FF:000007">
    <property type="entry name" value="Xaa-Pro aminopeptidase P"/>
    <property type="match status" value="1"/>
</dbReference>
<keyword evidence="4" id="KW-0378">Hydrolase</keyword>
<dbReference type="InterPro" id="IPR032416">
    <property type="entry name" value="Peptidase_M24_C"/>
</dbReference>
<gene>
    <name evidence="10 11" type="primary">LOC107270436</name>
</gene>
<evidence type="ECO:0000259" key="8">
    <source>
        <dbReference type="Pfam" id="PF16188"/>
    </source>
</evidence>
<dbReference type="PANTHER" id="PTHR43763:SF20">
    <property type="entry name" value="XAA-PRO AMINOPEPTIDASE APEPP"/>
    <property type="match status" value="1"/>
</dbReference>
<evidence type="ECO:0000313" key="10">
    <source>
        <dbReference type="RefSeq" id="XP_015600946.1"/>
    </source>
</evidence>
<feature type="domain" description="Peptidase M24 C-terminal" evidence="8">
    <location>
        <begin position="556"/>
        <end position="620"/>
    </location>
</feature>
<dbReference type="KEGG" id="ccin:107270436"/>
<dbReference type="InterPro" id="IPR029149">
    <property type="entry name" value="Creatin/AminoP/Spt16_N"/>
</dbReference>
<evidence type="ECO:0000259" key="6">
    <source>
        <dbReference type="Pfam" id="PF00557"/>
    </source>
</evidence>
<dbReference type="Gene3D" id="3.90.230.10">
    <property type="entry name" value="Creatinase/methionine aminopeptidase superfamily"/>
    <property type="match status" value="1"/>
</dbReference>
<feature type="domain" description="Creatinase N-terminal" evidence="7">
    <location>
        <begin position="25"/>
        <end position="141"/>
    </location>
</feature>
<evidence type="ECO:0000313" key="9">
    <source>
        <dbReference type="Proteomes" id="UP000694920"/>
    </source>
</evidence>
<dbReference type="RefSeq" id="XP_015600946.1">
    <property type="nucleotide sequence ID" value="XM_015745460.2"/>
</dbReference>
<feature type="domain" description="Peptidase M24" evidence="6">
    <location>
        <begin position="328"/>
        <end position="543"/>
    </location>
</feature>
<keyword evidence="9" id="KW-1185">Reference proteome</keyword>
<dbReference type="Pfam" id="PF16188">
    <property type="entry name" value="Peptidase_M24_C"/>
    <property type="match status" value="1"/>
</dbReference>
<keyword evidence="10 11" id="KW-0031">Aminopeptidase</keyword>
<evidence type="ECO:0000259" key="7">
    <source>
        <dbReference type="Pfam" id="PF01321"/>
    </source>
</evidence>
<dbReference type="Pfam" id="PF01321">
    <property type="entry name" value="Creatinase_N"/>
    <property type="match status" value="1"/>
</dbReference>
<evidence type="ECO:0000256" key="2">
    <source>
        <dbReference type="ARBA" id="ARBA00008766"/>
    </source>
</evidence>
<sequence length="626" mass="70366">MSRLSGAMKLAKLRELMESVAVGGLKAKGIQAVIVNTEDAHQSEYLREADERRKFISGFKGSLGTAVITANQALLWTDGRYFAQALSELDPPEAWILMKEGVIGTPTQAEWLAKNLPPKSTVGADPSLLSYNVWLTLHTTLTTAGHSLLALQENLVDQVWGDERPSIPKNKIVPQTLRYTGKKAGEKVELCREAMVKNGATVLVITALDEVAYLLNLRGSDIAYNPVFFAYVIITLQDLHFFVDKSRLTPEAERQLRDEGVNPKFHSYEEMRPFVKQLASTLTENDKVWINNEANCALHAEFGDVRKHTAITPVCLMKSVKNEVEIAGLKHAHIKDAVALVKYFAWLEDQIKNKVLVTEISGATQLEKFRQKEEGYVGLSFNTISSMGAHGAIIHYAPSPESDIPITDESFYLCDSGAQFYDGTTDVTRTLHFGIPTDYERECFTRVFKGQYALSTAIFPVLLKGNYLDTLARKSLWDVGLNYLHGTGHGIGAYLNVHEMPIHISWRPYPNDPGLQAGNFISNEPGYYEDGKFGIRLENIELVVKVNTRYQRENQEFLTFETVTLVPIQTNILDMSLLTQDEIEYLNRYHEKCWNILSPLLQGEDNTQALAWLRRETQPISKDCIS</sequence>